<feature type="domain" description="Glycoside hydrolase family 5" evidence="7">
    <location>
        <begin position="240"/>
        <end position="460"/>
    </location>
</feature>
<evidence type="ECO:0000313" key="8">
    <source>
        <dbReference type="EMBL" id="MFC4633598.1"/>
    </source>
</evidence>
<comment type="catalytic activity">
    <reaction evidence="1">
        <text>Random hydrolysis of (1-&gt;4)-beta-D-mannosidic linkages in mannans, galactomannans and glucomannans.</text>
        <dbReference type="EC" id="3.2.1.78"/>
    </reaction>
</comment>
<protein>
    <recommendedName>
        <fullName evidence="2">mannan endo-1,4-beta-mannosidase</fullName>
        <ecNumber evidence="2">3.2.1.78</ecNumber>
    </recommendedName>
</protein>
<dbReference type="PANTHER" id="PTHR31451">
    <property type="match status" value="1"/>
</dbReference>
<evidence type="ECO:0000256" key="3">
    <source>
        <dbReference type="ARBA" id="ARBA00022801"/>
    </source>
</evidence>
<keyword evidence="6" id="KW-0472">Membrane</keyword>
<dbReference type="InterPro" id="IPR001547">
    <property type="entry name" value="Glyco_hydro_5"/>
</dbReference>
<dbReference type="InterPro" id="IPR045053">
    <property type="entry name" value="MAN-like"/>
</dbReference>
<keyword evidence="6" id="KW-1133">Transmembrane helix</keyword>
<keyword evidence="9" id="KW-1185">Reference proteome</keyword>
<dbReference type="Gene3D" id="3.20.20.80">
    <property type="entry name" value="Glycosidases"/>
    <property type="match status" value="1"/>
</dbReference>
<dbReference type="Proteomes" id="UP001596043">
    <property type="component" value="Unassembled WGS sequence"/>
</dbReference>
<evidence type="ECO:0000256" key="5">
    <source>
        <dbReference type="RuleBase" id="RU361153"/>
    </source>
</evidence>
<comment type="similarity">
    <text evidence="5">Belongs to the glycosyl hydrolase 5 (cellulase A) family.</text>
</comment>
<evidence type="ECO:0000256" key="2">
    <source>
        <dbReference type="ARBA" id="ARBA00012706"/>
    </source>
</evidence>
<evidence type="ECO:0000313" key="9">
    <source>
        <dbReference type="Proteomes" id="UP001596043"/>
    </source>
</evidence>
<evidence type="ECO:0000256" key="4">
    <source>
        <dbReference type="ARBA" id="ARBA00023295"/>
    </source>
</evidence>
<dbReference type="EC" id="3.2.1.78" evidence="2"/>
<gene>
    <name evidence="8" type="ORF">ACFO3O_06745</name>
</gene>
<accession>A0ABV9HUS9</accession>
<dbReference type="EMBL" id="JBHSFV010000003">
    <property type="protein sequence ID" value="MFC4633598.1"/>
    <property type="molecule type" value="Genomic_DNA"/>
</dbReference>
<comment type="caution">
    <text evidence="8">The sequence shown here is derived from an EMBL/GenBank/DDBJ whole genome shotgun (WGS) entry which is preliminary data.</text>
</comment>
<evidence type="ECO:0000256" key="6">
    <source>
        <dbReference type="SAM" id="Phobius"/>
    </source>
</evidence>
<sequence>MNKHLLRTALIVSYMVIIAVIIGGISSLFSYLNTGADRASILHTEIQKINQYIPTVVWGSLQNEGRPMDAQTLSRLENNYLDAWYIKQRAYQSNSTEGIEDYYTENARKNLYETVAYNKAAGITIEATTLEHHPEIDFFSEDGQLIVLTDTDVVEYKRMYINNVFVLETKEVSTYKVLFLLEDGFWRIRHMIRENTKPYIEKQSTKLVNDIPTKGINYYPQATPWDTFGEGFDTEILHKDFNILQDAGLQSIRIFVPYEDFGKANIHAEKLKKLEQTLDMAAQYDLKVMITLFDFYGAYSVLDWTLNRRHAHTIVSQLKNHPALYGWDIKNEPNLDFESRGKQNVVAWLDMMTSFVKSIDPQHPVTIGWSNAESAIILKDQVDVVSFHFYENIDTLEEVYASLQKEIPQKSIVLSEFGMSSYKGLWNPFGNSETAQEAYHKKAQTIFAKNKIPFMSWTLYDFAEIPTEVVGKLPWRKNNQKRFGFIDDTGNKKPAFQYISTNSKDSK</sequence>
<feature type="transmembrane region" description="Helical" evidence="6">
    <location>
        <begin position="12"/>
        <end position="32"/>
    </location>
</feature>
<dbReference type="Pfam" id="PF00150">
    <property type="entry name" value="Cellulase"/>
    <property type="match status" value="1"/>
</dbReference>
<dbReference type="InterPro" id="IPR017853">
    <property type="entry name" value="GH"/>
</dbReference>
<name>A0ABV9HUS9_9FLAO</name>
<reference evidence="9" key="1">
    <citation type="journal article" date="2019" name="Int. J. Syst. Evol. Microbiol.">
        <title>The Global Catalogue of Microorganisms (GCM) 10K type strain sequencing project: providing services to taxonomists for standard genome sequencing and annotation.</title>
        <authorList>
            <consortium name="The Broad Institute Genomics Platform"/>
            <consortium name="The Broad Institute Genome Sequencing Center for Infectious Disease"/>
            <person name="Wu L."/>
            <person name="Ma J."/>
        </authorList>
    </citation>
    <scope>NUCLEOTIDE SEQUENCE [LARGE SCALE GENOMIC DNA]</scope>
    <source>
        <strain evidence="9">YJ-61-S</strain>
    </source>
</reference>
<evidence type="ECO:0000259" key="7">
    <source>
        <dbReference type="Pfam" id="PF00150"/>
    </source>
</evidence>
<organism evidence="8 9">
    <name type="scientific">Dokdonia ponticola</name>
    <dbReference type="NCBI Taxonomy" id="2041041"/>
    <lineage>
        <taxon>Bacteria</taxon>
        <taxon>Pseudomonadati</taxon>
        <taxon>Bacteroidota</taxon>
        <taxon>Flavobacteriia</taxon>
        <taxon>Flavobacteriales</taxon>
        <taxon>Flavobacteriaceae</taxon>
        <taxon>Dokdonia</taxon>
    </lineage>
</organism>
<evidence type="ECO:0000256" key="1">
    <source>
        <dbReference type="ARBA" id="ARBA00001678"/>
    </source>
</evidence>
<proteinExistence type="inferred from homology"/>
<keyword evidence="4 5" id="KW-0326">Glycosidase</keyword>
<dbReference type="SUPFAM" id="SSF51445">
    <property type="entry name" value="(Trans)glycosidases"/>
    <property type="match status" value="1"/>
</dbReference>
<keyword evidence="6" id="KW-0812">Transmembrane</keyword>
<keyword evidence="3 5" id="KW-0378">Hydrolase</keyword>
<dbReference type="RefSeq" id="WP_379977812.1">
    <property type="nucleotide sequence ID" value="NZ_JBHSFV010000003.1"/>
</dbReference>